<dbReference type="EMBL" id="RPBY01000001">
    <property type="protein sequence ID" value="NCH86235.1"/>
    <property type="molecule type" value="Genomic_DNA"/>
</dbReference>
<dbReference type="Gene3D" id="1.10.10.2020">
    <property type="entry name" value="Host-nuclease inhibitor protein Gam"/>
    <property type="match status" value="1"/>
</dbReference>
<name>A0A9Q4T183_9ENTR</name>
<dbReference type="GO" id="GO:0060703">
    <property type="term" value="F:deoxyribonuclease inhibitor activity"/>
    <property type="evidence" value="ECO:0007669"/>
    <property type="project" value="InterPro"/>
</dbReference>
<dbReference type="InterPro" id="IPR042034">
    <property type="entry name" value="Gam_sf"/>
</dbReference>
<dbReference type="InterPro" id="IPR009274">
    <property type="entry name" value="Gam"/>
</dbReference>
<sequence length="96" mass="11320">MNAYFMHDRIEERAWQDHYIQIAREEEEAELADLYDRQIKFHHLHTLLSNTQADKAALTATFDDMDFQEKAAEFLRYAAETLAAKQTALNMDLRRG</sequence>
<evidence type="ECO:0000313" key="1">
    <source>
        <dbReference type="EMBL" id="NCH86235.1"/>
    </source>
</evidence>
<dbReference type="AlphaFoldDB" id="A0A9Q4T183"/>
<reference evidence="1" key="1">
    <citation type="submission" date="2018-11" db="EMBL/GenBank/DDBJ databases">
        <title>Genomics analysis of Putative Virulence Factors on Adhesion and Cytotoxicity for Cronobacter spp.</title>
        <authorList>
            <person name="Cui J."/>
        </authorList>
    </citation>
    <scope>NUCLEOTIDE SEQUENCE</scope>
    <source>
        <strain evidence="1">SD69</strain>
    </source>
</reference>
<gene>
    <name evidence="1" type="ORF">EHJ13_01990</name>
</gene>
<proteinExistence type="predicted"/>
<accession>A0A9Q4T183</accession>
<organism evidence="1 2">
    <name type="scientific">Cronobacter dublinensis</name>
    <dbReference type="NCBI Taxonomy" id="413497"/>
    <lineage>
        <taxon>Bacteria</taxon>
        <taxon>Pseudomonadati</taxon>
        <taxon>Pseudomonadota</taxon>
        <taxon>Gammaproteobacteria</taxon>
        <taxon>Enterobacterales</taxon>
        <taxon>Enterobacteriaceae</taxon>
        <taxon>Cronobacter</taxon>
    </lineage>
</organism>
<dbReference type="Pfam" id="PF06064">
    <property type="entry name" value="Gam"/>
    <property type="match status" value="1"/>
</dbReference>
<dbReference type="Proteomes" id="UP000778262">
    <property type="component" value="Unassembled WGS sequence"/>
</dbReference>
<evidence type="ECO:0000313" key="2">
    <source>
        <dbReference type="Proteomes" id="UP000778262"/>
    </source>
</evidence>
<protein>
    <submittedName>
        <fullName evidence="1">Host-nuclease inhibitor protein</fullName>
    </submittedName>
</protein>
<dbReference type="RefSeq" id="WP_105571374.1">
    <property type="nucleotide sequence ID" value="NZ_RPBY01000001.1"/>
</dbReference>
<comment type="caution">
    <text evidence="1">The sequence shown here is derived from an EMBL/GenBank/DDBJ whole genome shotgun (WGS) entry which is preliminary data.</text>
</comment>